<dbReference type="Pfam" id="PF10063">
    <property type="entry name" value="DUF2301"/>
    <property type="match status" value="1"/>
</dbReference>
<dbReference type="PANTHER" id="PTHR36716">
    <property type="entry name" value="F3H9.20 PROTEIN"/>
    <property type="match status" value="1"/>
</dbReference>
<dbReference type="InterPro" id="IPR019275">
    <property type="entry name" value="DUF2301"/>
</dbReference>
<protein>
    <submittedName>
        <fullName evidence="1">Uncharacterized protein</fullName>
    </submittedName>
</protein>
<dbReference type="Gramene" id="OGLUM03G40900.1">
    <property type="protein sequence ID" value="OGLUM03G40900.1"/>
    <property type="gene ID" value="OGLUM03G40900"/>
</dbReference>
<dbReference type="GO" id="GO:0009507">
    <property type="term" value="C:chloroplast"/>
    <property type="evidence" value="ECO:0007669"/>
    <property type="project" value="TreeGrafter"/>
</dbReference>
<dbReference type="PANTHER" id="PTHR36716:SF2">
    <property type="entry name" value="F3H9.20 PROTEIN"/>
    <property type="match status" value="1"/>
</dbReference>
<reference evidence="1" key="1">
    <citation type="submission" date="2015-04" db="UniProtKB">
        <authorList>
            <consortium name="EnsemblPlants"/>
        </authorList>
    </citation>
    <scope>IDENTIFICATION</scope>
</reference>
<dbReference type="EnsemblPlants" id="OGLUM03G40900.1">
    <property type="protein sequence ID" value="OGLUM03G40900.1"/>
    <property type="gene ID" value="OGLUM03G40900"/>
</dbReference>
<reference evidence="1" key="2">
    <citation type="submission" date="2018-05" db="EMBL/GenBank/DDBJ databases">
        <title>OgluRS3 (Oryza glumaepatula Reference Sequence Version 3).</title>
        <authorList>
            <person name="Zhang J."/>
            <person name="Kudrna D."/>
            <person name="Lee S."/>
            <person name="Talag J."/>
            <person name="Welchert J."/>
            <person name="Wing R.A."/>
        </authorList>
    </citation>
    <scope>NUCLEOTIDE SEQUENCE [LARGE SCALE GENOMIC DNA]</scope>
</reference>
<organism evidence="1">
    <name type="scientific">Oryza glumipatula</name>
    <dbReference type="NCBI Taxonomy" id="40148"/>
    <lineage>
        <taxon>Eukaryota</taxon>
        <taxon>Viridiplantae</taxon>
        <taxon>Streptophyta</taxon>
        <taxon>Embryophyta</taxon>
        <taxon>Tracheophyta</taxon>
        <taxon>Spermatophyta</taxon>
        <taxon>Magnoliopsida</taxon>
        <taxon>Liliopsida</taxon>
        <taxon>Poales</taxon>
        <taxon>Poaceae</taxon>
        <taxon>BOP clade</taxon>
        <taxon>Oryzoideae</taxon>
        <taxon>Oryzeae</taxon>
        <taxon>Oryzinae</taxon>
        <taxon>Oryza</taxon>
    </lineage>
</organism>
<sequence>MAAAVLLLSPRLAVAPLRPHPRLGLTPTAVCAMENWKLSGLMDNGTKAGLLGVWMVLFTVFAARKFQQPIKDDIGDKSVFMFNALPEEEKKALIQKLEMQTETDG</sequence>
<proteinExistence type="predicted"/>
<name>A0A0D9ZFV2_9ORYZ</name>
<evidence type="ECO:0000313" key="2">
    <source>
        <dbReference type="Proteomes" id="UP000026961"/>
    </source>
</evidence>
<dbReference type="STRING" id="40148.A0A0D9ZFV2"/>
<dbReference type="Proteomes" id="UP000026961">
    <property type="component" value="Chromosome 3"/>
</dbReference>
<dbReference type="HOGENOM" id="CLU_175084_0_0_1"/>
<dbReference type="AlphaFoldDB" id="A0A0D9ZFV2"/>
<keyword evidence="2" id="KW-1185">Reference proteome</keyword>
<evidence type="ECO:0000313" key="1">
    <source>
        <dbReference type="EnsemblPlants" id="OGLUM03G40900.1"/>
    </source>
</evidence>
<accession>A0A0D9ZFV2</accession>